<keyword evidence="1 3" id="KW-0963">Cytoplasm</keyword>
<feature type="region of interest" description="Disordered" evidence="4">
    <location>
        <begin position="501"/>
        <end position="529"/>
    </location>
</feature>
<keyword evidence="2 3" id="KW-0819">tRNA processing</keyword>
<accession>A0A061B9G2</accession>
<dbReference type="UniPathway" id="UPA00988"/>
<gene>
    <name evidence="3" type="primary">NCS2</name>
    <name evidence="3" type="synonym">CTU2</name>
    <name evidence="5" type="ORF">RHTO0S_12e06238g</name>
</gene>
<dbReference type="GO" id="GO:0032447">
    <property type="term" value="P:protein urmylation"/>
    <property type="evidence" value="ECO:0007669"/>
    <property type="project" value="UniProtKB-UniRule"/>
</dbReference>
<dbReference type="PANTHER" id="PTHR20882">
    <property type="entry name" value="CYTOPLASMIC TRNA 2-THIOLATION PROTEIN 2"/>
    <property type="match status" value="1"/>
</dbReference>
<dbReference type="OrthoDB" id="25129at2759"/>
<dbReference type="PANTHER" id="PTHR20882:SF14">
    <property type="entry name" value="CYTOPLASMIC TRNA 2-THIOLATION PROTEIN 2"/>
    <property type="match status" value="1"/>
</dbReference>
<sequence length="618" mass="64996">MSCSQPQDDGAAAPEQPVHTPQHCARCALPPTVVARGTAYCDDHFTQSLASRFRRGTDGARLYAEKGRETYEGSAGPSDVAARRDARRSEANGSERMTRLVVAFSGGCSSRTLLDLVKTTYFSHLLSTPATSDPVSAPNGKGKGKKHGLPRRPVFAELEVVFVDESSVPGEPDSTVNVRRVAQEATPFARFTALKLEDAFASAHSSALPLSVSTFAPSLPIVPPSASSSASSADNSDSRRTHLVSLLSNPSLSPTSLASLRAALRSSLILSHVRQTSSSPAVLLLGDSGTRSAITTLSGMSLGRGFSIGEESGAEYLAASLGDASGANGQTSGAGEVLVVRPLVHATLGELEHYCRLMELEALSAQQRGVVDESAKKKTIQGLVEDFILSLETSFPSTVSTVTRTSHKLGLRSSHASFVAAQARSRPSAPLETACLCPVCGLPAPERAQAESWRETIAISDLQAVLRAEGEGVDATLRTTGEDGIEARRKPYEPSKAHLLDSAGAAGEAVANGDISTPSTPPPTAADDDAGPSLAPYLCYGCLIALSSSSSSAAAKKSFSASSTLVLPPYVQDALRIRVERDQGVVGKKELRREEDLRKEVEEFLLDDEEDGAEELTP</sequence>
<comment type="pathway">
    <text evidence="3">tRNA modification; 5-methoxycarbonylmethyl-2-thiouridine-tRNA biosynthesis.</text>
</comment>
<dbReference type="GO" id="GO:0002143">
    <property type="term" value="P:tRNA wobble position uridine thiolation"/>
    <property type="evidence" value="ECO:0007669"/>
    <property type="project" value="TreeGrafter"/>
</dbReference>
<dbReference type="GO" id="GO:0016783">
    <property type="term" value="F:sulfurtransferase activity"/>
    <property type="evidence" value="ECO:0007669"/>
    <property type="project" value="TreeGrafter"/>
</dbReference>
<evidence type="ECO:0000256" key="4">
    <source>
        <dbReference type="SAM" id="MobiDB-lite"/>
    </source>
</evidence>
<feature type="region of interest" description="Disordered" evidence="4">
    <location>
        <begin position="1"/>
        <end position="20"/>
    </location>
</feature>
<organism evidence="5">
    <name type="scientific">Rhodotorula toruloides</name>
    <name type="common">Yeast</name>
    <name type="synonym">Rhodosporidium toruloides</name>
    <dbReference type="NCBI Taxonomy" id="5286"/>
    <lineage>
        <taxon>Eukaryota</taxon>
        <taxon>Fungi</taxon>
        <taxon>Dikarya</taxon>
        <taxon>Basidiomycota</taxon>
        <taxon>Pucciniomycotina</taxon>
        <taxon>Microbotryomycetes</taxon>
        <taxon>Sporidiobolales</taxon>
        <taxon>Sporidiobolaceae</taxon>
        <taxon>Rhodotorula</taxon>
    </lineage>
</organism>
<dbReference type="EMBL" id="LK052947">
    <property type="protein sequence ID" value="CDR46555.1"/>
    <property type="molecule type" value="Genomic_DNA"/>
</dbReference>
<comment type="subcellular location">
    <subcellularLocation>
        <location evidence="3">Cytoplasm</location>
    </subcellularLocation>
</comment>
<proteinExistence type="inferred from homology"/>
<dbReference type="GO" id="GO:0016779">
    <property type="term" value="F:nucleotidyltransferase activity"/>
    <property type="evidence" value="ECO:0007669"/>
    <property type="project" value="UniProtKB-UniRule"/>
</dbReference>
<name>A0A061B9G2_RHOTO</name>
<dbReference type="Pfam" id="PF10288">
    <property type="entry name" value="CTU2"/>
    <property type="match status" value="1"/>
</dbReference>
<dbReference type="GO" id="GO:0000049">
    <property type="term" value="F:tRNA binding"/>
    <property type="evidence" value="ECO:0007669"/>
    <property type="project" value="InterPro"/>
</dbReference>
<dbReference type="InterPro" id="IPR019407">
    <property type="entry name" value="CTU2"/>
</dbReference>
<comment type="similarity">
    <text evidence="3">Belongs to the CTU2/NCS2 family.</text>
</comment>
<evidence type="ECO:0000313" key="5">
    <source>
        <dbReference type="EMBL" id="CDR46555.1"/>
    </source>
</evidence>
<reference evidence="5" key="1">
    <citation type="journal article" date="2014" name="Genome Announc.">
        <title>Draft genome sequence of Rhodosporidium toruloides CECT1137, an oleaginous yeast of biotechnological interest.</title>
        <authorList>
            <person name="Morin N."/>
            <person name="Calcas X."/>
            <person name="Devillers H."/>
            <person name="Durrens P."/>
            <person name="Sherman D.J."/>
            <person name="Nicaud J.-M."/>
            <person name="Neuveglise C."/>
        </authorList>
    </citation>
    <scope>NUCLEOTIDE SEQUENCE</scope>
    <source>
        <strain evidence="5">CECT1137</strain>
    </source>
</reference>
<feature type="compositionally biased region" description="Basic and acidic residues" evidence="4">
    <location>
        <begin position="81"/>
        <end position="90"/>
    </location>
</feature>
<evidence type="ECO:0000256" key="3">
    <source>
        <dbReference type="HAMAP-Rule" id="MF_03054"/>
    </source>
</evidence>
<dbReference type="HAMAP" id="MF_03054">
    <property type="entry name" value="CTU2"/>
    <property type="match status" value="1"/>
</dbReference>
<feature type="region of interest" description="Disordered" evidence="4">
    <location>
        <begin position="66"/>
        <end position="94"/>
    </location>
</feature>
<dbReference type="AlphaFoldDB" id="A0A061B9G2"/>
<protein>
    <recommendedName>
        <fullName evidence="3">Cytoplasmic tRNA 2-thiolation protein 2</fullName>
    </recommendedName>
</protein>
<feature type="region of interest" description="Disordered" evidence="4">
    <location>
        <begin position="128"/>
        <end position="149"/>
    </location>
</feature>
<dbReference type="Gene3D" id="3.40.50.620">
    <property type="entry name" value="HUPs"/>
    <property type="match status" value="1"/>
</dbReference>
<comment type="function">
    <text evidence="3">Plays a central role in 2-thiolation of mcm(5)S(2)U at tRNA wobble positions of tRNA(Lys), tRNA(Glu) and tRNA(Gln). May act by forming a heterodimer with NCS6 that ligates sulfur from thiocarboxylated URM1 onto the uridine of tRNAs at wobble position. Prior mcm(5) tRNA modification by the elongator complex is required for 2-thiolation. May also be involved in protein urmylation.</text>
</comment>
<evidence type="ECO:0000256" key="1">
    <source>
        <dbReference type="ARBA" id="ARBA00022490"/>
    </source>
</evidence>
<dbReference type="InterPro" id="IPR014729">
    <property type="entry name" value="Rossmann-like_a/b/a_fold"/>
</dbReference>
<dbReference type="GO" id="GO:0005829">
    <property type="term" value="C:cytosol"/>
    <property type="evidence" value="ECO:0007669"/>
    <property type="project" value="TreeGrafter"/>
</dbReference>
<evidence type="ECO:0000256" key="2">
    <source>
        <dbReference type="ARBA" id="ARBA00022694"/>
    </source>
</evidence>